<dbReference type="KEGG" id="ota:OT_ostta06g02615"/>
<evidence type="ECO:0000313" key="7">
    <source>
        <dbReference type="EMBL" id="CEF98385.1"/>
    </source>
</evidence>
<dbReference type="PANTHER" id="PTHR14957">
    <property type="entry name" value="UBIQUITIN-LIKE-CONJUGATING ENZYME ATG10"/>
    <property type="match status" value="1"/>
</dbReference>
<gene>
    <name evidence="7" type="ORF">OT_ostta06g02615</name>
</gene>
<protein>
    <recommendedName>
        <fullName evidence="2">Ubiquitin-like-conjugating enzyme ATG10</fullName>
    </recommendedName>
    <alternativeName>
        <fullName evidence="6">Autophagy-related protein 10</fullName>
    </alternativeName>
</protein>
<dbReference type="RefSeq" id="XP_003079897.2">
    <property type="nucleotide sequence ID" value="XM_003079849.2"/>
</dbReference>
<keyword evidence="3" id="KW-0808">Transferase</keyword>
<dbReference type="Pfam" id="PF03987">
    <property type="entry name" value="Autophagy_act_C"/>
    <property type="match status" value="1"/>
</dbReference>
<comment type="similarity">
    <text evidence="1">Belongs to the ATG10 family.</text>
</comment>
<accession>A0A090M2E1</accession>
<evidence type="ECO:0000256" key="6">
    <source>
        <dbReference type="ARBA" id="ARBA00029833"/>
    </source>
</evidence>
<evidence type="ECO:0000256" key="3">
    <source>
        <dbReference type="ARBA" id="ARBA00022679"/>
    </source>
</evidence>
<keyword evidence="4" id="KW-0833">Ubl conjugation pathway</keyword>
<dbReference type="InParanoid" id="A0A090M2E1"/>
<dbReference type="Proteomes" id="UP000009170">
    <property type="component" value="Unassembled WGS sequence"/>
</dbReference>
<dbReference type="GO" id="GO:0000422">
    <property type="term" value="P:autophagy of mitochondrion"/>
    <property type="evidence" value="ECO:0007669"/>
    <property type="project" value="TreeGrafter"/>
</dbReference>
<dbReference type="EMBL" id="CAID01000006">
    <property type="protein sequence ID" value="CEF98385.1"/>
    <property type="molecule type" value="Genomic_DNA"/>
</dbReference>
<dbReference type="GO" id="GO:0005829">
    <property type="term" value="C:cytosol"/>
    <property type="evidence" value="ECO:0007669"/>
    <property type="project" value="TreeGrafter"/>
</dbReference>
<dbReference type="PANTHER" id="PTHR14957:SF1">
    <property type="entry name" value="UBIQUITIN-LIKE-CONJUGATING ENZYME ATG10"/>
    <property type="match status" value="1"/>
</dbReference>
<dbReference type="AlphaFoldDB" id="A0A090M2E1"/>
<proteinExistence type="inferred from homology"/>
<dbReference type="GeneID" id="9835399"/>
<sequence>MIREDGTLSAEAFEVGVREILNDRSGCVRGRWVEETTSMVRATTANGYGVLESDFREETLEIVEREGDDVFDDDHDDAVVRTATRGHVREYRVVYSATFCVPVLCVRARDATTRAAWTVSRLLTSLRRENPCVRTNDDDPVLTPYSNPHERENGDWACVHPCATAGAMRLLLAADAAATSPRRYLEAWLRCVAREVSLALDDD</sequence>
<reference evidence="8" key="1">
    <citation type="journal article" date="2006" name="Proc. Natl. Acad. Sci. U.S.A.">
        <title>Genome analysis of the smallest free-living eukaryote Ostreococcus tauri unveils many unique features.</title>
        <authorList>
            <person name="Derelle E."/>
            <person name="Ferraz C."/>
            <person name="Rombauts S."/>
            <person name="Rouze P."/>
            <person name="Worden A.Z."/>
            <person name="Robbens S."/>
            <person name="Partensky F."/>
            <person name="Degroeve S."/>
            <person name="Echeynie S."/>
            <person name="Cooke R."/>
            <person name="Saeys Y."/>
            <person name="Wuyts J."/>
            <person name="Jabbari K."/>
            <person name="Bowler C."/>
            <person name="Panaud O."/>
            <person name="Piegu B."/>
            <person name="Ball S.G."/>
            <person name="Ral J.-P."/>
            <person name="Bouget F.-Y."/>
            <person name="Piganeau G."/>
            <person name="De Baets B."/>
            <person name="Picard A."/>
            <person name="Delseny M."/>
            <person name="Demaille J."/>
            <person name="Van de Peer Y."/>
            <person name="Moreau H."/>
        </authorList>
    </citation>
    <scope>NUCLEOTIDE SEQUENCE [LARGE SCALE GENOMIC DNA]</scope>
    <source>
        <strain evidence="8">OTTH 0595 / CCAP 157/2 / RCC745</strain>
    </source>
</reference>
<keyword evidence="5" id="KW-0072">Autophagy</keyword>
<dbReference type="GO" id="GO:0000045">
    <property type="term" value="P:autophagosome assembly"/>
    <property type="evidence" value="ECO:0007669"/>
    <property type="project" value="TreeGrafter"/>
</dbReference>
<evidence type="ECO:0000256" key="2">
    <source>
        <dbReference type="ARBA" id="ARBA00021099"/>
    </source>
</evidence>
<evidence type="ECO:0000313" key="8">
    <source>
        <dbReference type="Proteomes" id="UP000009170"/>
    </source>
</evidence>
<reference evidence="7 8" key="2">
    <citation type="journal article" date="2014" name="BMC Genomics">
        <title>An improved genome of the model marine alga Ostreococcus tauri unfolds by assessing Illumina de novo assemblies.</title>
        <authorList>
            <person name="Blanc-Mathieu R."/>
            <person name="Verhelst B."/>
            <person name="Derelle E."/>
            <person name="Rombauts S."/>
            <person name="Bouget F.Y."/>
            <person name="Carre I."/>
            <person name="Chateau A."/>
            <person name="Eyre-Walker A."/>
            <person name="Grimsley N."/>
            <person name="Moreau H."/>
            <person name="Piegu B."/>
            <person name="Rivals E."/>
            <person name="Schackwitz W."/>
            <person name="Van de Peer Y."/>
            <person name="Piganeau G."/>
        </authorList>
    </citation>
    <scope>NUCLEOTIDE SEQUENCE [LARGE SCALE GENOMIC DNA]</scope>
    <source>
        <strain evidence="8">OTTH 0595 / CCAP 157/2 / RCC745</strain>
    </source>
</reference>
<dbReference type="STRING" id="70448.A0A090M2E1"/>
<comment type="caution">
    <text evidence="7">The sequence shown here is derived from an EMBL/GenBank/DDBJ whole genome shotgun (WGS) entry which is preliminary data.</text>
</comment>
<evidence type="ECO:0000256" key="1">
    <source>
        <dbReference type="ARBA" id="ARBA00005696"/>
    </source>
</evidence>
<dbReference type="Gene3D" id="3.30.1460.50">
    <property type="match status" value="1"/>
</dbReference>
<evidence type="ECO:0000256" key="4">
    <source>
        <dbReference type="ARBA" id="ARBA00022786"/>
    </source>
</evidence>
<dbReference type="GO" id="GO:0032446">
    <property type="term" value="P:protein modification by small protein conjugation"/>
    <property type="evidence" value="ECO:0007669"/>
    <property type="project" value="TreeGrafter"/>
</dbReference>
<keyword evidence="8" id="KW-1185">Reference proteome</keyword>
<name>A0A090M2E1_OSTTA</name>
<evidence type="ECO:0000256" key="5">
    <source>
        <dbReference type="ARBA" id="ARBA00023006"/>
    </source>
</evidence>
<dbReference type="InterPro" id="IPR007135">
    <property type="entry name" value="Atg3/Atg10"/>
</dbReference>
<dbReference type="GO" id="GO:0061651">
    <property type="term" value="F:Atg12 conjugating enzyme activity"/>
    <property type="evidence" value="ECO:0007669"/>
    <property type="project" value="TreeGrafter"/>
</dbReference>
<organism evidence="7 8">
    <name type="scientific">Ostreococcus tauri</name>
    <name type="common">Marine green alga</name>
    <dbReference type="NCBI Taxonomy" id="70448"/>
    <lineage>
        <taxon>Eukaryota</taxon>
        <taxon>Viridiplantae</taxon>
        <taxon>Chlorophyta</taxon>
        <taxon>Mamiellophyceae</taxon>
        <taxon>Mamiellales</taxon>
        <taxon>Bathycoccaceae</taxon>
        <taxon>Ostreococcus</taxon>
    </lineage>
</organism>